<dbReference type="RefSeq" id="WP_201504711.1">
    <property type="nucleotide sequence ID" value="NZ_BAAAFR010000002.1"/>
</dbReference>
<dbReference type="Pfam" id="PF21028">
    <property type="entry name" value="DUF1285_C"/>
    <property type="match status" value="1"/>
</dbReference>
<dbReference type="InterPro" id="IPR048341">
    <property type="entry name" value="DUF1285_N"/>
</dbReference>
<proteinExistence type="predicted"/>
<keyword evidence="4" id="KW-1185">Reference proteome</keyword>
<dbReference type="InterPro" id="IPR010707">
    <property type="entry name" value="DUF1285"/>
</dbReference>
<evidence type="ECO:0000313" key="4">
    <source>
        <dbReference type="Proteomes" id="UP001501787"/>
    </source>
</evidence>
<feature type="domain" description="DUF1285" evidence="2">
    <location>
        <begin position="105"/>
        <end position="198"/>
    </location>
</feature>
<evidence type="ECO:0000313" key="3">
    <source>
        <dbReference type="EMBL" id="GAA0316060.1"/>
    </source>
</evidence>
<dbReference type="PIRSF" id="PIRSF029557">
    <property type="entry name" value="UCP029557"/>
    <property type="match status" value="1"/>
</dbReference>
<evidence type="ECO:0000259" key="1">
    <source>
        <dbReference type="Pfam" id="PF06938"/>
    </source>
</evidence>
<accession>A0ABN0VSC0</accession>
<dbReference type="Proteomes" id="UP001501787">
    <property type="component" value="Unassembled WGS sequence"/>
</dbReference>
<dbReference type="InterPro" id="IPR023361">
    <property type="entry name" value="DUF1285_beta_roll_sf"/>
</dbReference>
<gene>
    <name evidence="3" type="ORF">GCM10009129_11710</name>
</gene>
<reference evidence="3 4" key="1">
    <citation type="journal article" date="2019" name="Int. J. Syst. Evol. Microbiol.">
        <title>The Global Catalogue of Microorganisms (GCM) 10K type strain sequencing project: providing services to taxonomists for standard genome sequencing and annotation.</title>
        <authorList>
            <consortium name="The Broad Institute Genomics Platform"/>
            <consortium name="The Broad Institute Genome Sequencing Center for Infectious Disease"/>
            <person name="Wu L."/>
            <person name="Ma J."/>
        </authorList>
    </citation>
    <scope>NUCLEOTIDE SEQUENCE [LARGE SCALE GENOMIC DNA]</scope>
    <source>
        <strain evidence="3 4">JCM 16343</strain>
    </source>
</reference>
<comment type="caution">
    <text evidence="3">The sequence shown here is derived from an EMBL/GenBank/DDBJ whole genome shotgun (WGS) entry which is preliminary data.</text>
</comment>
<dbReference type="Gene3D" id="2.30.270.10">
    <property type="entry name" value="duf1285 protein"/>
    <property type="match status" value="1"/>
</dbReference>
<organism evidence="3 4">
    <name type="scientific">Psychrobacter aestuarii</name>
    <dbReference type="NCBI Taxonomy" id="556327"/>
    <lineage>
        <taxon>Bacteria</taxon>
        <taxon>Pseudomonadati</taxon>
        <taxon>Pseudomonadota</taxon>
        <taxon>Gammaproteobacteria</taxon>
        <taxon>Moraxellales</taxon>
        <taxon>Moraxellaceae</taxon>
        <taxon>Psychrobacter</taxon>
    </lineage>
</organism>
<protein>
    <submittedName>
        <fullName evidence="3">DUF1285 domain-containing protein</fullName>
    </submittedName>
</protein>
<evidence type="ECO:0000259" key="2">
    <source>
        <dbReference type="Pfam" id="PF21028"/>
    </source>
</evidence>
<dbReference type="Pfam" id="PF06938">
    <property type="entry name" value="DUF1285_N"/>
    <property type="match status" value="1"/>
</dbReference>
<sequence length="203" mass="22931">MSHADNAANAAPDLDTLSRYLKTSETATSRRIPPLEKWHPTEVATMDMHIKANGEWWHEGRKIERPALVSLFASILGKEVDDEGADRYYLKTPVQKLYIRVDDAPLYIQDVGVVMEDGVQWLEFTSSTEDVFRLNDAHLITLRARDNDAVQPYILVRHNLEALIARSVFYHLIELGDLVEKAGQTVLLLDSGGVRYEIGMPAD</sequence>
<dbReference type="Gene3D" id="3.10.540.10">
    <property type="entry name" value="duf1285 like domain"/>
    <property type="match status" value="1"/>
</dbReference>
<dbReference type="InterPro" id="IPR048342">
    <property type="entry name" value="DUF1285_C"/>
</dbReference>
<feature type="domain" description="DUF1285" evidence="1">
    <location>
        <begin position="33"/>
        <end position="104"/>
    </location>
</feature>
<name>A0ABN0VSC0_9GAMM</name>
<dbReference type="EMBL" id="BAAAFR010000002">
    <property type="protein sequence ID" value="GAA0316060.1"/>
    <property type="molecule type" value="Genomic_DNA"/>
</dbReference>